<dbReference type="InterPro" id="IPR007197">
    <property type="entry name" value="rSAM"/>
</dbReference>
<dbReference type="EMBL" id="BAAABV010000005">
    <property type="protein sequence ID" value="GAA0270993.1"/>
    <property type="molecule type" value="Genomic_DNA"/>
</dbReference>
<dbReference type="Pfam" id="PF04055">
    <property type="entry name" value="Radical_SAM"/>
    <property type="match status" value="1"/>
</dbReference>
<dbReference type="PROSITE" id="PS51332">
    <property type="entry name" value="B12_BINDING"/>
    <property type="match status" value="1"/>
</dbReference>
<keyword evidence="6" id="KW-0408">Iron</keyword>
<dbReference type="SFLD" id="SFLDG01082">
    <property type="entry name" value="B12-binding_domain_containing"/>
    <property type="match status" value="1"/>
</dbReference>
<evidence type="ECO:0000256" key="8">
    <source>
        <dbReference type="SAM" id="MobiDB-lite"/>
    </source>
</evidence>
<keyword evidence="7" id="KW-0411">Iron-sulfur</keyword>
<dbReference type="InterPro" id="IPR034466">
    <property type="entry name" value="Methyltransferase_Class_B"/>
</dbReference>
<dbReference type="InterPro" id="IPR006638">
    <property type="entry name" value="Elp3/MiaA/NifB-like_rSAM"/>
</dbReference>
<evidence type="ECO:0000313" key="11">
    <source>
        <dbReference type="EMBL" id="GAA0270993.1"/>
    </source>
</evidence>
<evidence type="ECO:0000256" key="2">
    <source>
        <dbReference type="ARBA" id="ARBA00022603"/>
    </source>
</evidence>
<dbReference type="Gene3D" id="3.80.30.20">
    <property type="entry name" value="tm_1862 like domain"/>
    <property type="match status" value="1"/>
</dbReference>
<dbReference type="PANTHER" id="PTHR43409:SF7">
    <property type="entry name" value="BLL1977 PROTEIN"/>
    <property type="match status" value="1"/>
</dbReference>
<evidence type="ECO:0000259" key="10">
    <source>
        <dbReference type="PROSITE" id="PS51918"/>
    </source>
</evidence>
<evidence type="ECO:0000256" key="3">
    <source>
        <dbReference type="ARBA" id="ARBA00022679"/>
    </source>
</evidence>
<dbReference type="SUPFAM" id="SSF102114">
    <property type="entry name" value="Radical SAM enzymes"/>
    <property type="match status" value="1"/>
</dbReference>
<accession>A0ABP3ENT1</accession>
<comment type="cofactor">
    <cofactor evidence="1">
        <name>[4Fe-4S] cluster</name>
        <dbReference type="ChEBI" id="CHEBI:49883"/>
    </cofactor>
</comment>
<evidence type="ECO:0000256" key="6">
    <source>
        <dbReference type="ARBA" id="ARBA00023004"/>
    </source>
</evidence>
<keyword evidence="2" id="KW-0489">Methyltransferase</keyword>
<protein>
    <recommendedName>
        <fullName evidence="13">Radical SAM superfamily enzyme YgiQ (UPF0313 family)</fullName>
    </recommendedName>
</protein>
<feature type="domain" description="B12-binding" evidence="9">
    <location>
        <begin position="25"/>
        <end position="176"/>
    </location>
</feature>
<proteinExistence type="predicted"/>
<dbReference type="Proteomes" id="UP001501867">
    <property type="component" value="Unassembled WGS sequence"/>
</dbReference>
<evidence type="ECO:0000256" key="4">
    <source>
        <dbReference type="ARBA" id="ARBA00022691"/>
    </source>
</evidence>
<dbReference type="SFLD" id="SFLDS00029">
    <property type="entry name" value="Radical_SAM"/>
    <property type="match status" value="1"/>
</dbReference>
<evidence type="ECO:0000256" key="1">
    <source>
        <dbReference type="ARBA" id="ARBA00001966"/>
    </source>
</evidence>
<dbReference type="InterPro" id="IPR006158">
    <property type="entry name" value="Cobalamin-bd"/>
</dbReference>
<dbReference type="SMART" id="SM00729">
    <property type="entry name" value="Elp3"/>
    <property type="match status" value="1"/>
</dbReference>
<dbReference type="InterPro" id="IPR058240">
    <property type="entry name" value="rSAM_sf"/>
</dbReference>
<keyword evidence="12" id="KW-1185">Reference proteome</keyword>
<keyword evidence="4" id="KW-0949">S-adenosyl-L-methionine</keyword>
<feature type="domain" description="Radical SAM core" evidence="10">
    <location>
        <begin position="219"/>
        <end position="447"/>
    </location>
</feature>
<gene>
    <name evidence="11" type="ORF">GCM10010302_05700</name>
</gene>
<feature type="region of interest" description="Disordered" evidence="8">
    <location>
        <begin position="661"/>
        <end position="680"/>
    </location>
</feature>
<dbReference type="RefSeq" id="WP_344151774.1">
    <property type="nucleotide sequence ID" value="NZ_BAAABV010000005.1"/>
</dbReference>
<dbReference type="InterPro" id="IPR051198">
    <property type="entry name" value="BchE-like"/>
</dbReference>
<evidence type="ECO:0000256" key="7">
    <source>
        <dbReference type="ARBA" id="ARBA00023014"/>
    </source>
</evidence>
<keyword evidence="3" id="KW-0808">Transferase</keyword>
<organism evidence="11 12">
    <name type="scientific">Streptomyces polychromogenes</name>
    <dbReference type="NCBI Taxonomy" id="67342"/>
    <lineage>
        <taxon>Bacteria</taxon>
        <taxon>Bacillati</taxon>
        <taxon>Actinomycetota</taxon>
        <taxon>Actinomycetes</taxon>
        <taxon>Kitasatosporales</taxon>
        <taxon>Streptomycetaceae</taxon>
        <taxon>Streptomyces</taxon>
    </lineage>
</organism>
<dbReference type="Pfam" id="PF02310">
    <property type="entry name" value="B12-binding"/>
    <property type="match status" value="1"/>
</dbReference>
<sequence>MATPKRLALSFAGEGQVSVRTSTRNVRVTLGRPLINSDINSPFFVPLGLLCIASPLMTHGHPTVVVDLEYEHRISAFEPSDADWLDQTCERLLAADPDVLGLTCLADTLPSCLLIGRRVKQLRPDVTVVLGGPGTFGVFPDALPRFADCVDFVCRGEGELAIAALADALADGTDPAEVRGFWSCTDGRAVSSGPQPTTNLNLVPMPAYAAVPMGDYIRLSTPHIFDVHIGSGCTYSCKFCMTSTFWDRDFRIKDPAVILEELRFLHRTYGVTQFNFLHDNFANKRTYLDEFVSYFAEHNDIFEWGCAVRPDNVNPSLLRRMADAGCFNIFCGTDAGSEKILKSMLKMPSTKRTYEFFRSAQEVGIQFETNTIVGYPEEAAEDLEKSLEVVFDAIAYGAVNSDLSVLQPLPGAEITGEYRAELEPLKDELDVMGTFLPPDVRALIKEEAEIFTGFSFIRSGNREYGYYQDVLRLSRYFTRRYYHLLRFLKQGAGLTYVEVIDALLERSDIPVEEALGEIPAKLDGAHARTARALFTYDSMLARFRGDEVEEELVNVYRRPAVVGEKPHFLTADLDVDVVAMVSDPRAITWEPDLDRPTVVVVYRASEAEVSTLRLTPGQAKMFKALMPRGTEEREALLAQVAPGRLREVATAVAGLCARIDASPDAPGRTPPVADSPLPTA</sequence>
<evidence type="ECO:0000259" key="9">
    <source>
        <dbReference type="PROSITE" id="PS51332"/>
    </source>
</evidence>
<dbReference type="SFLD" id="SFLDG01123">
    <property type="entry name" value="methyltransferase_(Class_B)"/>
    <property type="match status" value="1"/>
</dbReference>
<evidence type="ECO:0008006" key="13">
    <source>
        <dbReference type="Google" id="ProtNLM"/>
    </source>
</evidence>
<evidence type="ECO:0000313" key="12">
    <source>
        <dbReference type="Proteomes" id="UP001501867"/>
    </source>
</evidence>
<keyword evidence="5" id="KW-0479">Metal-binding</keyword>
<dbReference type="InterPro" id="IPR023404">
    <property type="entry name" value="rSAM_horseshoe"/>
</dbReference>
<comment type="caution">
    <text evidence="11">The sequence shown here is derived from an EMBL/GenBank/DDBJ whole genome shotgun (WGS) entry which is preliminary data.</text>
</comment>
<dbReference type="Gene3D" id="3.40.50.280">
    <property type="entry name" value="Cobalamin-binding domain"/>
    <property type="match status" value="1"/>
</dbReference>
<dbReference type="CDD" id="cd01335">
    <property type="entry name" value="Radical_SAM"/>
    <property type="match status" value="1"/>
</dbReference>
<reference evidence="12" key="1">
    <citation type="journal article" date="2019" name="Int. J. Syst. Evol. Microbiol.">
        <title>The Global Catalogue of Microorganisms (GCM) 10K type strain sequencing project: providing services to taxonomists for standard genome sequencing and annotation.</title>
        <authorList>
            <consortium name="The Broad Institute Genomics Platform"/>
            <consortium name="The Broad Institute Genome Sequencing Center for Infectious Disease"/>
            <person name="Wu L."/>
            <person name="Ma J."/>
        </authorList>
    </citation>
    <scope>NUCLEOTIDE SEQUENCE [LARGE SCALE GENOMIC DNA]</scope>
    <source>
        <strain evidence="12">JCM 4505</strain>
    </source>
</reference>
<name>A0ABP3ENT1_9ACTN</name>
<evidence type="ECO:0000256" key="5">
    <source>
        <dbReference type="ARBA" id="ARBA00022723"/>
    </source>
</evidence>
<dbReference type="PROSITE" id="PS51918">
    <property type="entry name" value="RADICAL_SAM"/>
    <property type="match status" value="1"/>
</dbReference>
<dbReference type="PANTHER" id="PTHR43409">
    <property type="entry name" value="ANAEROBIC MAGNESIUM-PROTOPORPHYRIN IX MONOMETHYL ESTER CYCLASE-RELATED"/>
    <property type="match status" value="1"/>
</dbReference>